<evidence type="ECO:0000259" key="2">
    <source>
        <dbReference type="PROSITE" id="PS51371"/>
    </source>
</evidence>
<dbReference type="InterPro" id="IPR046342">
    <property type="entry name" value="CBS_dom_sf"/>
</dbReference>
<protein>
    <submittedName>
        <fullName evidence="3">CBS domain-containing protein</fullName>
    </submittedName>
</protein>
<name>A0A7C3V496_9BACT</name>
<gene>
    <name evidence="3" type="ORF">ENW96_03570</name>
</gene>
<sequence>MLDFVKSSAVCPRKATVHPEDSLEQALHLLEHKNFSFLPVVLPPRDKVVLGILKIEDALTAYNQQLLKEKMFGLSKPESKAPGSKPA</sequence>
<accession>A0A7C3V496</accession>
<dbReference type="PROSITE" id="PS51371">
    <property type="entry name" value="CBS"/>
    <property type="match status" value="1"/>
</dbReference>
<dbReference type="EMBL" id="DTMF01000094">
    <property type="protein sequence ID" value="HGF33455.1"/>
    <property type="molecule type" value="Genomic_DNA"/>
</dbReference>
<comment type="caution">
    <text evidence="3">The sequence shown here is derived from an EMBL/GenBank/DDBJ whole genome shotgun (WGS) entry which is preliminary data.</text>
</comment>
<dbReference type="Gene3D" id="3.10.580.10">
    <property type="entry name" value="CBS-domain"/>
    <property type="match status" value="1"/>
</dbReference>
<proteinExistence type="predicted"/>
<dbReference type="InterPro" id="IPR000644">
    <property type="entry name" value="CBS_dom"/>
</dbReference>
<organism evidence="3">
    <name type="scientific">Desulfobacca acetoxidans</name>
    <dbReference type="NCBI Taxonomy" id="60893"/>
    <lineage>
        <taxon>Bacteria</taxon>
        <taxon>Pseudomonadati</taxon>
        <taxon>Thermodesulfobacteriota</taxon>
        <taxon>Desulfobaccia</taxon>
        <taxon>Desulfobaccales</taxon>
        <taxon>Desulfobaccaceae</taxon>
        <taxon>Desulfobacca</taxon>
    </lineage>
</organism>
<dbReference type="AlphaFoldDB" id="A0A7C3V496"/>
<keyword evidence="1" id="KW-0129">CBS domain</keyword>
<feature type="domain" description="CBS" evidence="2">
    <location>
        <begin position="10"/>
        <end position="69"/>
    </location>
</feature>
<dbReference type="Pfam" id="PF00571">
    <property type="entry name" value="CBS"/>
    <property type="match status" value="1"/>
</dbReference>
<evidence type="ECO:0000313" key="3">
    <source>
        <dbReference type="EMBL" id="HGF33455.1"/>
    </source>
</evidence>
<evidence type="ECO:0000256" key="1">
    <source>
        <dbReference type="PROSITE-ProRule" id="PRU00703"/>
    </source>
</evidence>
<reference evidence="3" key="1">
    <citation type="journal article" date="2020" name="mSystems">
        <title>Genome- and Community-Level Interaction Insights into Carbon Utilization and Element Cycling Functions of Hydrothermarchaeota in Hydrothermal Sediment.</title>
        <authorList>
            <person name="Zhou Z."/>
            <person name="Liu Y."/>
            <person name="Xu W."/>
            <person name="Pan J."/>
            <person name="Luo Z.H."/>
            <person name="Li M."/>
        </authorList>
    </citation>
    <scope>NUCLEOTIDE SEQUENCE [LARGE SCALE GENOMIC DNA]</scope>
    <source>
        <strain evidence="3">SpSt-897</strain>
    </source>
</reference>
<dbReference type="SUPFAM" id="SSF54631">
    <property type="entry name" value="CBS-domain pair"/>
    <property type="match status" value="1"/>
</dbReference>